<gene>
    <name evidence="2" type="ORF">AABB92_13065</name>
</gene>
<dbReference type="Proteomes" id="UP001468095">
    <property type="component" value="Unassembled WGS sequence"/>
</dbReference>
<evidence type="ECO:0000259" key="1">
    <source>
        <dbReference type="SMART" id="SM00849"/>
    </source>
</evidence>
<dbReference type="RefSeq" id="WP_031374875.1">
    <property type="nucleotide sequence ID" value="NZ_JBCGBG010000002.1"/>
</dbReference>
<feature type="domain" description="Metallo-beta-lactamase" evidence="1">
    <location>
        <begin position="18"/>
        <end position="209"/>
    </location>
</feature>
<name>A0ABU9MNX2_9GAMM</name>
<dbReference type="Pfam" id="PF00753">
    <property type="entry name" value="Lactamase_B"/>
    <property type="match status" value="1"/>
</dbReference>
<dbReference type="PANTHER" id="PTHR42951">
    <property type="entry name" value="METALLO-BETA-LACTAMASE DOMAIN-CONTAINING"/>
    <property type="match status" value="1"/>
</dbReference>
<protein>
    <submittedName>
        <fullName evidence="2">MBL fold metallo-hydrolase</fullName>
    </submittedName>
</protein>
<comment type="caution">
    <text evidence="2">The sequence shown here is derived from an EMBL/GenBank/DDBJ whole genome shotgun (WGS) entry which is preliminary data.</text>
</comment>
<sequence length="234" mass="25815">MQLRKKLFMVSGGTYGRLGNAYAIQHDRGFALIDCSVPGAQETICKNLHYWGIPENEITHVLLTHGHDDHAGCAAYFQLRGAKVCVGSADAHMLINGNFGPDSPQTNHVMPACRPDILLENDTVLNVGGLSIKVFTMRGHTDGSVIYYVHLDEDEVLFAGDMFFTDGEKGDQAFTGWKGDMTYSGEKLGESFARLWKLNLRPTVVLGGHGIARIGNDAHEAIKVAYKYWQSNNR</sequence>
<reference evidence="2 3" key="1">
    <citation type="submission" date="2024-04" db="EMBL/GenBank/DDBJ databases">
        <authorList>
            <person name="Suleimanova A.D."/>
            <person name="Pudova D.S."/>
            <person name="Shagimardanova E.I."/>
            <person name="Sharipova M.R."/>
        </authorList>
    </citation>
    <scope>NUCLEOTIDE SEQUENCE [LARGE SCALE GENOMIC DNA]</scope>
    <source>
        <strain evidence="2 3">3.1</strain>
    </source>
</reference>
<dbReference type="InterPro" id="IPR036866">
    <property type="entry name" value="RibonucZ/Hydroxyglut_hydro"/>
</dbReference>
<dbReference type="InterPro" id="IPR001279">
    <property type="entry name" value="Metallo-B-lactamas"/>
</dbReference>
<organism evidence="2 3">
    <name type="scientific">Pantoea brenneri</name>
    <dbReference type="NCBI Taxonomy" id="472694"/>
    <lineage>
        <taxon>Bacteria</taxon>
        <taxon>Pseudomonadati</taxon>
        <taxon>Pseudomonadota</taxon>
        <taxon>Gammaproteobacteria</taxon>
        <taxon>Enterobacterales</taxon>
        <taxon>Erwiniaceae</taxon>
        <taxon>Pantoea</taxon>
    </lineage>
</organism>
<dbReference type="SMART" id="SM00849">
    <property type="entry name" value="Lactamase_B"/>
    <property type="match status" value="1"/>
</dbReference>
<dbReference type="PANTHER" id="PTHR42951:SF17">
    <property type="entry name" value="METALLO-BETA-LACTAMASE DOMAIN-CONTAINING PROTEIN"/>
    <property type="match status" value="1"/>
</dbReference>
<dbReference type="EMBL" id="JBCGBG010000002">
    <property type="protein sequence ID" value="MEL7696583.1"/>
    <property type="molecule type" value="Genomic_DNA"/>
</dbReference>
<evidence type="ECO:0000313" key="2">
    <source>
        <dbReference type="EMBL" id="MEL7696583.1"/>
    </source>
</evidence>
<dbReference type="Gene3D" id="3.60.15.10">
    <property type="entry name" value="Ribonuclease Z/Hydroxyacylglutathione hydrolase-like"/>
    <property type="match status" value="1"/>
</dbReference>
<dbReference type="InterPro" id="IPR050855">
    <property type="entry name" value="NDM-1-like"/>
</dbReference>
<proteinExistence type="predicted"/>
<evidence type="ECO:0000313" key="3">
    <source>
        <dbReference type="Proteomes" id="UP001468095"/>
    </source>
</evidence>
<accession>A0ABU9MNX2</accession>
<keyword evidence="3" id="KW-1185">Reference proteome</keyword>
<dbReference type="SUPFAM" id="SSF56281">
    <property type="entry name" value="Metallo-hydrolase/oxidoreductase"/>
    <property type="match status" value="1"/>
</dbReference>